<proteinExistence type="predicted"/>
<evidence type="ECO:0000313" key="1">
    <source>
        <dbReference type="EMBL" id="DAD82020.1"/>
    </source>
</evidence>
<name>A0A8S5MIG6_9CAUD</name>
<sequence>MLSKAIAAIRLFAIKLLWRKEWCVMMAMFFAQRVILGKTSFERVPKALKAGVAEVLIDSGLPELVPPEYGGTAGTPGTEEV</sequence>
<dbReference type="EMBL" id="BK014910">
    <property type="protein sequence ID" value="DAD82020.1"/>
    <property type="molecule type" value="Genomic_DNA"/>
</dbReference>
<organism evidence="1">
    <name type="scientific">Siphoviridae sp. ctAvK3</name>
    <dbReference type="NCBI Taxonomy" id="2826184"/>
    <lineage>
        <taxon>Viruses</taxon>
        <taxon>Duplodnaviria</taxon>
        <taxon>Heunggongvirae</taxon>
        <taxon>Uroviricota</taxon>
        <taxon>Caudoviricetes</taxon>
    </lineage>
</organism>
<reference evidence="1" key="1">
    <citation type="journal article" date="2021" name="Proc. Natl. Acad. Sci. U.S.A.">
        <title>A Catalog of Tens of Thousands of Viruses from Human Metagenomes Reveals Hidden Associations with Chronic Diseases.</title>
        <authorList>
            <person name="Tisza M.J."/>
            <person name="Buck C.B."/>
        </authorList>
    </citation>
    <scope>NUCLEOTIDE SEQUENCE</scope>
    <source>
        <strain evidence="1">CtAvK3</strain>
    </source>
</reference>
<accession>A0A8S5MIG6</accession>
<protein>
    <submittedName>
        <fullName evidence="1">Uncharacterized protein</fullName>
    </submittedName>
</protein>